<name>A0A8T2SS41_CERRI</name>
<dbReference type="EMBL" id="CM035423">
    <property type="protein sequence ID" value="KAH7366206.1"/>
    <property type="molecule type" value="Genomic_DNA"/>
</dbReference>
<evidence type="ECO:0000313" key="1">
    <source>
        <dbReference type="EMBL" id="KAH7366206.1"/>
    </source>
</evidence>
<organism evidence="1 2">
    <name type="scientific">Ceratopteris richardii</name>
    <name type="common">Triangle waterfern</name>
    <dbReference type="NCBI Taxonomy" id="49495"/>
    <lineage>
        <taxon>Eukaryota</taxon>
        <taxon>Viridiplantae</taxon>
        <taxon>Streptophyta</taxon>
        <taxon>Embryophyta</taxon>
        <taxon>Tracheophyta</taxon>
        <taxon>Polypodiopsida</taxon>
        <taxon>Polypodiidae</taxon>
        <taxon>Polypodiales</taxon>
        <taxon>Pteridineae</taxon>
        <taxon>Pteridaceae</taxon>
        <taxon>Parkerioideae</taxon>
        <taxon>Ceratopteris</taxon>
    </lineage>
</organism>
<gene>
    <name evidence="1" type="ORF">KP509_18G067600</name>
</gene>
<keyword evidence="2" id="KW-1185">Reference proteome</keyword>
<dbReference type="AlphaFoldDB" id="A0A8T2SS41"/>
<proteinExistence type="predicted"/>
<protein>
    <submittedName>
        <fullName evidence="1">Uncharacterized protein</fullName>
    </submittedName>
</protein>
<reference evidence="1" key="1">
    <citation type="submission" date="2021-08" db="EMBL/GenBank/DDBJ databases">
        <title>WGS assembly of Ceratopteris richardii.</title>
        <authorList>
            <person name="Marchant D.B."/>
            <person name="Chen G."/>
            <person name="Jenkins J."/>
            <person name="Shu S."/>
            <person name="Leebens-Mack J."/>
            <person name="Grimwood J."/>
            <person name="Schmutz J."/>
            <person name="Soltis P."/>
            <person name="Soltis D."/>
            <person name="Chen Z.-H."/>
        </authorList>
    </citation>
    <scope>NUCLEOTIDE SEQUENCE</scope>
    <source>
        <strain evidence="1">Whitten #5841</strain>
        <tissue evidence="1">Leaf</tissue>
    </source>
</reference>
<evidence type="ECO:0000313" key="2">
    <source>
        <dbReference type="Proteomes" id="UP000825935"/>
    </source>
</evidence>
<comment type="caution">
    <text evidence="1">The sequence shown here is derived from an EMBL/GenBank/DDBJ whole genome shotgun (WGS) entry which is preliminary data.</text>
</comment>
<dbReference type="Proteomes" id="UP000825935">
    <property type="component" value="Chromosome 18"/>
</dbReference>
<accession>A0A8T2SS41</accession>
<sequence length="168" mass="18657">MIASASLLAPCIMSPLCRKERGGRSKNLAPRSALGVDFPDSLHLIKHLSLRDLWGITLKSINQGNLYLSKTGLRLYRTKVVRVWVEVRLGLPQSEEVNFRHQNTVGFLKAKYVDNLKGSTMKISKTIGTDKAHTSSATRTRVSFVENFESLIASSRRVPERSDVSSGS</sequence>